<reference evidence="6 7" key="1">
    <citation type="submission" date="2019-06" db="EMBL/GenBank/DDBJ databases">
        <title>Quisquiliibacterium sp. nov., isolated from a maize field.</title>
        <authorList>
            <person name="Lin S.-Y."/>
            <person name="Tsai C.-F."/>
            <person name="Young C.-C."/>
        </authorList>
    </citation>
    <scope>NUCLEOTIDE SEQUENCE [LARGE SCALE GENOMIC DNA]</scope>
    <source>
        <strain evidence="6 7">CC-CFT501</strain>
    </source>
</reference>
<keyword evidence="4" id="KW-0804">Transcription</keyword>
<dbReference type="PANTHER" id="PTHR30537">
    <property type="entry name" value="HTH-TYPE TRANSCRIPTIONAL REGULATOR"/>
    <property type="match status" value="1"/>
</dbReference>
<name>A0A5C8P116_9BURK</name>
<dbReference type="Proteomes" id="UP000321548">
    <property type="component" value="Unassembled WGS sequence"/>
</dbReference>
<dbReference type="EMBL" id="VDUY01000002">
    <property type="protein sequence ID" value="TXL66926.1"/>
    <property type="molecule type" value="Genomic_DNA"/>
</dbReference>
<dbReference type="Pfam" id="PF03466">
    <property type="entry name" value="LysR_substrate"/>
    <property type="match status" value="1"/>
</dbReference>
<evidence type="ECO:0000256" key="3">
    <source>
        <dbReference type="ARBA" id="ARBA00023125"/>
    </source>
</evidence>
<dbReference type="RefSeq" id="WP_147703175.1">
    <property type="nucleotide sequence ID" value="NZ_VDUY01000002.1"/>
</dbReference>
<dbReference type="CDD" id="cd08422">
    <property type="entry name" value="PBP2_CrgA_like"/>
    <property type="match status" value="1"/>
</dbReference>
<dbReference type="GO" id="GO:0003700">
    <property type="term" value="F:DNA-binding transcription factor activity"/>
    <property type="evidence" value="ECO:0007669"/>
    <property type="project" value="InterPro"/>
</dbReference>
<dbReference type="FunFam" id="1.10.10.10:FF:000001">
    <property type="entry name" value="LysR family transcriptional regulator"/>
    <property type="match status" value="1"/>
</dbReference>
<dbReference type="InterPro" id="IPR000847">
    <property type="entry name" value="LysR_HTH_N"/>
</dbReference>
<sequence>MDIAADDLILFARVVDAGSFSQAAERCGLPKSTVSRRISALERSLGERLLTRTTRQFAITEFGEGMLEHARRLLEEAEAASALAQHRQATPQGTLRVSLPPDFLQEMELVPFLLAFATRYPEVRVEMDLSPRRVDLIAERFDLAIRVAARLPDDATLVARRLIEMRHGLYASPAYLARFGRPLAPADLASHTGLKLITSSGEAQAWQLSRGDEHWVGALTGPIAVNSVGLQRELAAHGLGLVGLSERYAAAFVQKGLLERVLPDWCLPTMTVWAVTPGRRLQATRVSAFIDMLREALEA</sequence>
<dbReference type="AlphaFoldDB" id="A0A5C8P116"/>
<dbReference type="SUPFAM" id="SSF46785">
    <property type="entry name" value="Winged helix' DNA-binding domain"/>
    <property type="match status" value="1"/>
</dbReference>
<dbReference type="PANTHER" id="PTHR30537:SF5">
    <property type="entry name" value="HTH-TYPE TRANSCRIPTIONAL ACTIVATOR TTDR-RELATED"/>
    <property type="match status" value="1"/>
</dbReference>
<comment type="caution">
    <text evidence="6">The sequence shown here is derived from an EMBL/GenBank/DDBJ whole genome shotgun (WGS) entry which is preliminary data.</text>
</comment>
<dbReference type="InterPro" id="IPR005119">
    <property type="entry name" value="LysR_subst-bd"/>
</dbReference>
<organism evidence="6 7">
    <name type="scientific">Zeimonas arvi</name>
    <dbReference type="NCBI Taxonomy" id="2498847"/>
    <lineage>
        <taxon>Bacteria</taxon>
        <taxon>Pseudomonadati</taxon>
        <taxon>Pseudomonadota</taxon>
        <taxon>Betaproteobacteria</taxon>
        <taxon>Burkholderiales</taxon>
        <taxon>Burkholderiaceae</taxon>
        <taxon>Zeimonas</taxon>
    </lineage>
</organism>
<dbReference type="GO" id="GO:0003677">
    <property type="term" value="F:DNA binding"/>
    <property type="evidence" value="ECO:0007669"/>
    <property type="project" value="UniProtKB-KW"/>
</dbReference>
<evidence type="ECO:0000313" key="7">
    <source>
        <dbReference type="Proteomes" id="UP000321548"/>
    </source>
</evidence>
<dbReference type="OrthoDB" id="116299at2"/>
<dbReference type="Gene3D" id="3.40.190.290">
    <property type="match status" value="1"/>
</dbReference>
<comment type="similarity">
    <text evidence="1">Belongs to the LysR transcriptional regulatory family.</text>
</comment>
<dbReference type="PROSITE" id="PS50931">
    <property type="entry name" value="HTH_LYSR"/>
    <property type="match status" value="1"/>
</dbReference>
<gene>
    <name evidence="6" type="ORF">FHP08_04680</name>
</gene>
<dbReference type="InterPro" id="IPR058163">
    <property type="entry name" value="LysR-type_TF_proteobact-type"/>
</dbReference>
<dbReference type="Gene3D" id="1.10.10.10">
    <property type="entry name" value="Winged helix-like DNA-binding domain superfamily/Winged helix DNA-binding domain"/>
    <property type="match status" value="1"/>
</dbReference>
<evidence type="ECO:0000256" key="1">
    <source>
        <dbReference type="ARBA" id="ARBA00009437"/>
    </source>
</evidence>
<proteinExistence type="inferred from homology"/>
<keyword evidence="3" id="KW-0238">DNA-binding</keyword>
<evidence type="ECO:0000256" key="2">
    <source>
        <dbReference type="ARBA" id="ARBA00023015"/>
    </source>
</evidence>
<protein>
    <submittedName>
        <fullName evidence="6">LysR family transcriptional regulator</fullName>
    </submittedName>
</protein>
<evidence type="ECO:0000256" key="4">
    <source>
        <dbReference type="ARBA" id="ARBA00023163"/>
    </source>
</evidence>
<dbReference type="InterPro" id="IPR036388">
    <property type="entry name" value="WH-like_DNA-bd_sf"/>
</dbReference>
<dbReference type="Pfam" id="PF00126">
    <property type="entry name" value="HTH_1"/>
    <property type="match status" value="1"/>
</dbReference>
<feature type="domain" description="HTH lysR-type" evidence="5">
    <location>
        <begin position="1"/>
        <end position="60"/>
    </location>
</feature>
<keyword evidence="2" id="KW-0805">Transcription regulation</keyword>
<accession>A0A5C8P116</accession>
<keyword evidence="7" id="KW-1185">Reference proteome</keyword>
<evidence type="ECO:0000313" key="6">
    <source>
        <dbReference type="EMBL" id="TXL66926.1"/>
    </source>
</evidence>
<evidence type="ECO:0000259" key="5">
    <source>
        <dbReference type="PROSITE" id="PS50931"/>
    </source>
</evidence>
<dbReference type="InterPro" id="IPR036390">
    <property type="entry name" value="WH_DNA-bd_sf"/>
</dbReference>
<dbReference type="SUPFAM" id="SSF53850">
    <property type="entry name" value="Periplasmic binding protein-like II"/>
    <property type="match status" value="1"/>
</dbReference>